<reference evidence="2 3" key="1">
    <citation type="journal article" date="2021" name="Elife">
        <title>Chloroplast acquisition without the gene transfer in kleptoplastic sea slugs, Plakobranchus ocellatus.</title>
        <authorList>
            <person name="Maeda T."/>
            <person name="Takahashi S."/>
            <person name="Yoshida T."/>
            <person name="Shimamura S."/>
            <person name="Takaki Y."/>
            <person name="Nagai Y."/>
            <person name="Toyoda A."/>
            <person name="Suzuki Y."/>
            <person name="Arimoto A."/>
            <person name="Ishii H."/>
            <person name="Satoh N."/>
            <person name="Nishiyama T."/>
            <person name="Hasebe M."/>
            <person name="Maruyama T."/>
            <person name="Minagawa J."/>
            <person name="Obokata J."/>
            <person name="Shigenobu S."/>
        </authorList>
    </citation>
    <scope>NUCLEOTIDE SEQUENCE [LARGE SCALE GENOMIC DNA]</scope>
</reference>
<evidence type="ECO:0000313" key="2">
    <source>
        <dbReference type="EMBL" id="GFN91670.1"/>
    </source>
</evidence>
<feature type="transmembrane region" description="Helical" evidence="1">
    <location>
        <begin position="95"/>
        <end position="119"/>
    </location>
</feature>
<organism evidence="2 3">
    <name type="scientific">Plakobranchus ocellatus</name>
    <dbReference type="NCBI Taxonomy" id="259542"/>
    <lineage>
        <taxon>Eukaryota</taxon>
        <taxon>Metazoa</taxon>
        <taxon>Spiralia</taxon>
        <taxon>Lophotrochozoa</taxon>
        <taxon>Mollusca</taxon>
        <taxon>Gastropoda</taxon>
        <taxon>Heterobranchia</taxon>
        <taxon>Euthyneura</taxon>
        <taxon>Panpulmonata</taxon>
        <taxon>Sacoglossa</taxon>
        <taxon>Placobranchoidea</taxon>
        <taxon>Plakobranchidae</taxon>
        <taxon>Plakobranchus</taxon>
    </lineage>
</organism>
<dbReference type="Proteomes" id="UP000735302">
    <property type="component" value="Unassembled WGS sequence"/>
</dbReference>
<gene>
    <name evidence="2" type="ORF">PoB_001817600</name>
</gene>
<evidence type="ECO:0000313" key="3">
    <source>
        <dbReference type="Proteomes" id="UP000735302"/>
    </source>
</evidence>
<evidence type="ECO:0000256" key="1">
    <source>
        <dbReference type="SAM" id="Phobius"/>
    </source>
</evidence>
<keyword evidence="1" id="KW-1133">Transmembrane helix</keyword>
<keyword evidence="1" id="KW-0812">Transmembrane</keyword>
<dbReference type="EMBL" id="BLXT01002155">
    <property type="protein sequence ID" value="GFN91670.1"/>
    <property type="molecule type" value="Genomic_DNA"/>
</dbReference>
<name>A0AAV3YX37_9GAST</name>
<comment type="caution">
    <text evidence="2">The sequence shown here is derived from an EMBL/GenBank/DDBJ whole genome shotgun (WGS) entry which is preliminary data.</text>
</comment>
<proteinExistence type="predicted"/>
<dbReference type="AlphaFoldDB" id="A0AAV3YX37"/>
<protein>
    <submittedName>
        <fullName evidence="2">Uncharacterized protein</fullName>
    </submittedName>
</protein>
<keyword evidence="1" id="KW-0472">Membrane</keyword>
<keyword evidence="3" id="KW-1185">Reference proteome</keyword>
<sequence length="139" mass="15066">MDKHIVYVSTDVTESRRRMTYSIHVTWTENLADYLFFFPSLNDAGIRSSDPPSDTIAVTSTDSTVFTSSDPTVATPSGQTVATPDLSDNTFSMNLAIVLLAVVAGTCLLAFVTVLTVLIMRSRKARSRRGMVVGLNATV</sequence>
<accession>A0AAV3YX37</accession>